<accession>A0ABW9JTU1</accession>
<sequence>MSERVNKHGLPRHIPLDVQAQIRKDDGYGCIKCGNIFIQYEHIDPLYCDATEHNSENMTLLCSGCHSESTGKRLPKRLIQNLKKDPYCKRVGFAKGNKFYPNPDQMLIEIGNSTFSNTDIAITIHGKPIIWVTKDDSDPYSPLLYNAIFMDSNGNKIGFLNKNQFIGLVNGCDFQAISSRIEVRSQKGEINLVLDIKGDSIVKIKRIFFKYGMVGIKLNTDGSIQAGDNFRVSGIHTENCFGGLSIGGIPRHPNRLTMLYNSILFSKSQRVFDIFEKHSGFMFKNEIFDLEFGLVGFVKNHEVYNLFEEYIGNLLIVNESQVYVVMDKEEYPNQEPIWISSRNKRQILFQSAKLIDTSYRLFGL</sequence>
<dbReference type="CDD" id="cd00085">
    <property type="entry name" value="HNHc"/>
    <property type="match status" value="1"/>
</dbReference>
<keyword evidence="1" id="KW-0540">Nuclease</keyword>
<evidence type="ECO:0000313" key="2">
    <source>
        <dbReference type="Proteomes" id="UP001632339"/>
    </source>
</evidence>
<name>A0ABW9JTU1_9GAMM</name>
<keyword evidence="1" id="KW-0255">Endonuclease</keyword>
<protein>
    <submittedName>
        <fullName evidence="1">HNH endonuclease</fullName>
    </submittedName>
</protein>
<keyword evidence="2" id="KW-1185">Reference proteome</keyword>
<dbReference type="Proteomes" id="UP001632339">
    <property type="component" value="Unassembled WGS sequence"/>
</dbReference>
<dbReference type="RefSeq" id="WP_409140318.1">
    <property type="nucleotide sequence ID" value="NZ_JBJXCW010000008.1"/>
</dbReference>
<organism evidence="1 2">
    <name type="scientific">Acinetobacter albensis</name>
    <dbReference type="NCBI Taxonomy" id="1673609"/>
    <lineage>
        <taxon>Bacteria</taxon>
        <taxon>Pseudomonadati</taxon>
        <taxon>Pseudomonadota</taxon>
        <taxon>Gammaproteobacteria</taxon>
        <taxon>Moraxellales</taxon>
        <taxon>Moraxellaceae</taxon>
        <taxon>Acinetobacter</taxon>
    </lineage>
</organism>
<keyword evidence="1" id="KW-0378">Hydrolase</keyword>
<gene>
    <name evidence="1" type="ORF">ACKVE0_09525</name>
</gene>
<dbReference type="InterPro" id="IPR003615">
    <property type="entry name" value="HNH_nuc"/>
</dbReference>
<evidence type="ECO:0000313" key="1">
    <source>
        <dbReference type="EMBL" id="MFN0297758.1"/>
    </source>
</evidence>
<reference evidence="1 2" key="1">
    <citation type="submission" date="2024-12" db="EMBL/GenBank/DDBJ databases">
        <title>C001-4G Acinetobacter sp. assembled genome.</title>
        <authorList>
            <person name="D'Arcy K."/>
            <person name="Kingdon A.D.H."/>
            <person name="Breen A."/>
            <person name="Mckeown C."/>
            <person name="Allman E."/>
            <person name="Sharma P."/>
            <person name="Mcleman A."/>
            <person name="Roberts A.P."/>
        </authorList>
    </citation>
    <scope>NUCLEOTIDE SEQUENCE [LARGE SCALE GENOMIC DNA]</scope>
    <source>
        <strain evidence="1 2">C1-4G</strain>
    </source>
</reference>
<comment type="caution">
    <text evidence="1">The sequence shown here is derived from an EMBL/GenBank/DDBJ whole genome shotgun (WGS) entry which is preliminary data.</text>
</comment>
<proteinExistence type="predicted"/>
<dbReference type="GO" id="GO:0004519">
    <property type="term" value="F:endonuclease activity"/>
    <property type="evidence" value="ECO:0007669"/>
    <property type="project" value="UniProtKB-KW"/>
</dbReference>
<dbReference type="EMBL" id="JBJXCW010000008">
    <property type="protein sequence ID" value="MFN0297758.1"/>
    <property type="molecule type" value="Genomic_DNA"/>
</dbReference>